<dbReference type="InterPro" id="IPR003786">
    <property type="entry name" value="FdhD"/>
</dbReference>
<reference evidence="5" key="1">
    <citation type="submission" date="2015-09" db="EMBL/GenBank/DDBJ databases">
        <authorList>
            <person name="Shao Z."/>
            <person name="Wang L."/>
        </authorList>
    </citation>
    <scope>NUCLEOTIDE SEQUENCE [LARGE SCALE GENOMIC DNA]</scope>
    <source>
        <strain evidence="5">F13-1</strain>
    </source>
</reference>
<dbReference type="EMBL" id="CP012621">
    <property type="protein sequence ID" value="ATG73635.1"/>
    <property type="molecule type" value="Genomic_DNA"/>
</dbReference>
<dbReference type="Proteomes" id="UP000217763">
    <property type="component" value="Chromosome"/>
</dbReference>
<evidence type="ECO:0000256" key="1">
    <source>
        <dbReference type="ARBA" id="ARBA00022490"/>
    </source>
</evidence>
<dbReference type="PANTHER" id="PTHR30592">
    <property type="entry name" value="FORMATE DEHYDROGENASE"/>
    <property type="match status" value="1"/>
</dbReference>
<comment type="caution">
    <text evidence="3">Lacks conserved residue(s) required for the propagation of feature annotation.</text>
</comment>
<dbReference type="GO" id="GO:0006777">
    <property type="term" value="P:Mo-molybdopterin cofactor biosynthetic process"/>
    <property type="evidence" value="ECO:0007669"/>
    <property type="project" value="UniProtKB-UniRule"/>
</dbReference>
<dbReference type="RefSeq" id="WP_198401829.1">
    <property type="nucleotide sequence ID" value="NZ_CP012621.1"/>
</dbReference>
<dbReference type="Gene3D" id="3.10.20.10">
    <property type="match status" value="1"/>
</dbReference>
<dbReference type="KEGG" id="zdf:AN401_07005"/>
<comment type="similarity">
    <text evidence="3">Belongs to the FdhD family.</text>
</comment>
<feature type="active site" description="Cysteine persulfide intermediate" evidence="3">
    <location>
        <position position="116"/>
    </location>
</feature>
<evidence type="ECO:0000256" key="2">
    <source>
        <dbReference type="ARBA" id="ARBA00023150"/>
    </source>
</evidence>
<dbReference type="Pfam" id="PF02634">
    <property type="entry name" value="FdhD-NarQ"/>
    <property type="match status" value="1"/>
</dbReference>
<dbReference type="AlphaFoldDB" id="A0A291HNB2"/>
<dbReference type="InterPro" id="IPR016193">
    <property type="entry name" value="Cytidine_deaminase-like"/>
</dbReference>
<dbReference type="Gene3D" id="3.40.140.10">
    <property type="entry name" value="Cytidine Deaminase, domain 2"/>
    <property type="match status" value="1"/>
</dbReference>
<dbReference type="HAMAP" id="MF_00187">
    <property type="entry name" value="FdhD"/>
    <property type="match status" value="1"/>
</dbReference>
<keyword evidence="5" id="KW-1185">Reference proteome</keyword>
<evidence type="ECO:0000313" key="5">
    <source>
        <dbReference type="Proteomes" id="UP000217763"/>
    </source>
</evidence>
<name>A0A291HNB2_9GAMM</name>
<dbReference type="PIRSF" id="PIRSF015626">
    <property type="entry name" value="FdhD"/>
    <property type="match status" value="1"/>
</dbReference>
<dbReference type="GO" id="GO:0005737">
    <property type="term" value="C:cytoplasm"/>
    <property type="evidence" value="ECO:0007669"/>
    <property type="project" value="UniProtKB-SubCell"/>
</dbReference>
<proteinExistence type="inferred from homology"/>
<dbReference type="PANTHER" id="PTHR30592:SF1">
    <property type="entry name" value="SULFUR CARRIER PROTEIN FDHD"/>
    <property type="match status" value="1"/>
</dbReference>
<comment type="function">
    <text evidence="3">Required for formate dehydrogenase (FDH) activity. Acts as a sulfur carrier protein that transfers sulfur from IscS to the molybdenum cofactor prior to its insertion into FDH.</text>
</comment>
<protein>
    <recommendedName>
        <fullName evidence="3">Sulfur carrier protein FdhD</fullName>
    </recommendedName>
</protein>
<comment type="subcellular location">
    <subcellularLocation>
        <location evidence="3">Cytoplasm</location>
    </subcellularLocation>
</comment>
<keyword evidence="2 3" id="KW-0501">Molybdenum cofactor biosynthesis</keyword>
<dbReference type="GO" id="GO:0016783">
    <property type="term" value="F:sulfurtransferase activity"/>
    <property type="evidence" value="ECO:0007669"/>
    <property type="project" value="InterPro"/>
</dbReference>
<dbReference type="SUPFAM" id="SSF53927">
    <property type="entry name" value="Cytidine deaminase-like"/>
    <property type="match status" value="1"/>
</dbReference>
<dbReference type="NCBIfam" id="TIGR00129">
    <property type="entry name" value="fdhD_narQ"/>
    <property type="match status" value="1"/>
</dbReference>
<evidence type="ECO:0000256" key="3">
    <source>
        <dbReference type="HAMAP-Rule" id="MF_00187"/>
    </source>
</evidence>
<organism evidence="4 5">
    <name type="scientific">Zobellella denitrificans</name>
    <dbReference type="NCBI Taxonomy" id="347534"/>
    <lineage>
        <taxon>Bacteria</taxon>
        <taxon>Pseudomonadati</taxon>
        <taxon>Pseudomonadota</taxon>
        <taxon>Gammaproteobacteria</taxon>
        <taxon>Aeromonadales</taxon>
        <taxon>Aeromonadaceae</taxon>
        <taxon>Zobellella</taxon>
    </lineage>
</organism>
<sequence>MAQRKPKASAPEPGLVEVGVGRLSGGQGHDWVAEEVPVALVYNGISHAVMMASPLDLEDFALGFSLTEGIVERPGQIYGMEVNADPKGLRLEIELAAECFFRLKARRRSLSGRTGCGLCGTESLAEAVAPVCVVSPGPVPARAVIDRAFAELRHQQPLHYQSGATHAAAGFDAEGNLLAAREDVGRHNALDKLVGALARVQVTPAFVIVTSRASYEMVHKCAVLGAATLVAVSAPTSLAIEQARAAGLNLIGFARQGDGVIYT</sequence>
<gene>
    <name evidence="3" type="primary">fdhD</name>
    <name evidence="4" type="ORF">AN401_07005</name>
</gene>
<evidence type="ECO:0000313" key="4">
    <source>
        <dbReference type="EMBL" id="ATG73635.1"/>
    </source>
</evidence>
<keyword evidence="1 3" id="KW-0963">Cytoplasm</keyword>
<dbReference type="GO" id="GO:0097163">
    <property type="term" value="F:sulfur carrier activity"/>
    <property type="evidence" value="ECO:0007669"/>
    <property type="project" value="UniProtKB-UniRule"/>
</dbReference>
<accession>A0A291HNB2</accession>